<dbReference type="EMBL" id="JBHFNR010000022">
    <property type="protein sequence ID" value="MFB2892111.1"/>
    <property type="molecule type" value="Genomic_DNA"/>
</dbReference>
<feature type="signal peptide" evidence="1">
    <location>
        <begin position="1"/>
        <end position="16"/>
    </location>
</feature>
<dbReference type="NCBIfam" id="NF038131">
    <property type="entry name" value="choice_anch_K"/>
    <property type="match status" value="1"/>
</dbReference>
<feature type="chain" id="PRO_5046161846" evidence="1">
    <location>
        <begin position="17"/>
        <end position="236"/>
    </location>
</feature>
<reference evidence="2 3" key="1">
    <citation type="submission" date="2024-09" db="EMBL/GenBank/DDBJ databases">
        <title>Floridaenema gen nov. (Aerosakkonemataceae, Aerosakkonematales ord. nov., Cyanobacteria) from benthic tropical and subtropical fresh waters, with the description of four new species.</title>
        <authorList>
            <person name="Moretto J.A."/>
            <person name="Berthold D.E."/>
            <person name="Lefler F.W."/>
            <person name="Huang I.-S."/>
            <person name="Laughinghouse H. IV."/>
        </authorList>
    </citation>
    <scope>NUCLEOTIDE SEQUENCE [LARGE SCALE GENOMIC DNA]</scope>
    <source>
        <strain evidence="2 3">BLCC-F50</strain>
    </source>
</reference>
<evidence type="ECO:0000313" key="2">
    <source>
        <dbReference type="EMBL" id="MFB2892111.1"/>
    </source>
</evidence>
<proteinExistence type="predicted"/>
<accession>A0ABV4XK90</accession>
<dbReference type="RefSeq" id="WP_413261786.1">
    <property type="nucleotide sequence ID" value="NZ_JBHFNR010000022.1"/>
</dbReference>
<name>A0ABV4XK90_9CYAN</name>
<evidence type="ECO:0000256" key="1">
    <source>
        <dbReference type="SAM" id="SignalP"/>
    </source>
</evidence>
<sequence>MLAATVSLTLASQAQAITFSGSSSGEWGLPANPSGSTVISSQNGGTNNRLSWGRIDSCGGGCTPFNNYVQYDNVSFNAEVDTLFNIGNFSYRNGSTWDAFNGDFPLNLSLSLTNPFSSSRDFNFLFNIFNTPNVTGNAVLDGDRLRFSTAGLSNETFNYDGVDYTLELVGFSSDGGRTIVSEFNSPEGSIATASLYGKITAFTPPTQQSVPEPGTIIALSALGIYSVFRYRTQKAH</sequence>
<gene>
    <name evidence="2" type="ORF">ACE1CI_04095</name>
</gene>
<keyword evidence="1" id="KW-0732">Signal</keyword>
<dbReference type="InterPro" id="IPR047995">
    <property type="entry name" value="Choice_anch_K"/>
</dbReference>
<comment type="caution">
    <text evidence="2">The sequence shown here is derived from an EMBL/GenBank/DDBJ whole genome shotgun (WGS) entry which is preliminary data.</text>
</comment>
<evidence type="ECO:0000313" key="3">
    <source>
        <dbReference type="Proteomes" id="UP001576784"/>
    </source>
</evidence>
<dbReference type="Proteomes" id="UP001576784">
    <property type="component" value="Unassembled WGS sequence"/>
</dbReference>
<protein>
    <submittedName>
        <fullName evidence="2">Choice-of-anchor K domain-containing protein</fullName>
    </submittedName>
</protein>
<keyword evidence="3" id="KW-1185">Reference proteome</keyword>
<dbReference type="InterPro" id="IPR013424">
    <property type="entry name" value="Ice-binding_C"/>
</dbReference>
<dbReference type="NCBIfam" id="TIGR02595">
    <property type="entry name" value="PEP_CTERM"/>
    <property type="match status" value="1"/>
</dbReference>
<organism evidence="2 3">
    <name type="scientific">Floridaenema flaviceps BLCC-F50</name>
    <dbReference type="NCBI Taxonomy" id="3153642"/>
    <lineage>
        <taxon>Bacteria</taxon>
        <taxon>Bacillati</taxon>
        <taxon>Cyanobacteriota</taxon>
        <taxon>Cyanophyceae</taxon>
        <taxon>Oscillatoriophycideae</taxon>
        <taxon>Aerosakkonematales</taxon>
        <taxon>Aerosakkonemataceae</taxon>
        <taxon>Floridanema</taxon>
        <taxon>Floridanema flaviceps</taxon>
    </lineage>
</organism>